<dbReference type="EMBL" id="JAVRHP010000036">
    <property type="protein sequence ID" value="MDT0650212.1"/>
    <property type="molecule type" value="Genomic_DNA"/>
</dbReference>
<dbReference type="SUPFAM" id="SSF53613">
    <property type="entry name" value="Ribokinase-like"/>
    <property type="match status" value="1"/>
</dbReference>
<evidence type="ECO:0000256" key="2">
    <source>
        <dbReference type="ARBA" id="ARBA00022679"/>
    </source>
</evidence>
<dbReference type="InterPro" id="IPR029056">
    <property type="entry name" value="Ribokinase-like"/>
</dbReference>
<proteinExistence type="inferred from homology"/>
<dbReference type="InterPro" id="IPR002173">
    <property type="entry name" value="Carboh/pur_kinase_PfkB_CS"/>
</dbReference>
<keyword evidence="5" id="KW-0067">ATP-binding</keyword>
<keyword evidence="9" id="KW-1185">Reference proteome</keyword>
<dbReference type="Pfam" id="PF00294">
    <property type="entry name" value="PfkB"/>
    <property type="match status" value="1"/>
</dbReference>
<comment type="caution">
    <text evidence="8">The sequence shown here is derived from an EMBL/GenBank/DDBJ whole genome shotgun (WGS) entry which is preliminary data.</text>
</comment>
<accession>A0ABU3CV22</accession>
<dbReference type="PIRSF" id="PIRSF000535">
    <property type="entry name" value="1PFK/6PFK/LacC"/>
    <property type="match status" value="1"/>
</dbReference>
<evidence type="ECO:0000256" key="6">
    <source>
        <dbReference type="PIRNR" id="PIRNR000535"/>
    </source>
</evidence>
<sequence length="316" mass="34338">MKKIVTLTANPALDIYSEVEKVEPEVKMRSESPKKDPGGGGVNISRVLHRLGQPNKAIYTCGGFTGDIFAKLLDDEHINHEPFTVKNDLRQNFGVFENSTGELYRFGFPGAELEESEATALLEKLEKSLDDTDFLVASGSLPPGAGTNFYAKVARIAQEKKVKFILDTSGKALAEGLEQGAYLVKPNLDELQDLTGQKAETEEHRKEMLQKILDNYPVEVVVHSLGPGGAFLATKNGIKHFPAPKVKASSSIGAGDSMVAGIVYSLANKKSLEEAVLFGLACGSATLISPGTELLKKEDAERLYKELRETQKQLSK</sequence>
<dbReference type="PANTHER" id="PTHR46566:SF2">
    <property type="entry name" value="ATP-DEPENDENT 6-PHOSPHOFRUCTOKINASE ISOZYME 2"/>
    <property type="match status" value="1"/>
</dbReference>
<comment type="similarity">
    <text evidence="1">Belongs to the carbohydrate kinase PfkB family.</text>
</comment>
<evidence type="ECO:0000313" key="9">
    <source>
        <dbReference type="Proteomes" id="UP001248819"/>
    </source>
</evidence>
<keyword evidence="4" id="KW-0418">Kinase</keyword>
<evidence type="ECO:0000256" key="5">
    <source>
        <dbReference type="ARBA" id="ARBA00022840"/>
    </source>
</evidence>
<evidence type="ECO:0000256" key="3">
    <source>
        <dbReference type="ARBA" id="ARBA00022741"/>
    </source>
</evidence>
<organism evidence="8 9">
    <name type="scientific">Autumnicola edwardsiae</name>
    <dbReference type="NCBI Taxonomy" id="3075594"/>
    <lineage>
        <taxon>Bacteria</taxon>
        <taxon>Pseudomonadati</taxon>
        <taxon>Bacteroidota</taxon>
        <taxon>Flavobacteriia</taxon>
        <taxon>Flavobacteriales</taxon>
        <taxon>Flavobacteriaceae</taxon>
        <taxon>Autumnicola</taxon>
    </lineage>
</organism>
<name>A0ABU3CV22_9FLAO</name>
<dbReference type="InterPro" id="IPR017583">
    <property type="entry name" value="Tagatose/fructose_Pkinase"/>
</dbReference>
<dbReference type="Gene3D" id="3.40.1190.20">
    <property type="match status" value="1"/>
</dbReference>
<dbReference type="PANTHER" id="PTHR46566">
    <property type="entry name" value="1-PHOSPHOFRUCTOKINASE-RELATED"/>
    <property type="match status" value="1"/>
</dbReference>
<keyword evidence="3" id="KW-0547">Nucleotide-binding</keyword>
<dbReference type="Proteomes" id="UP001248819">
    <property type="component" value="Unassembled WGS sequence"/>
</dbReference>
<dbReference type="NCBIfam" id="TIGR03168">
    <property type="entry name" value="1-PFK"/>
    <property type="match status" value="1"/>
</dbReference>
<evidence type="ECO:0000259" key="7">
    <source>
        <dbReference type="Pfam" id="PF00294"/>
    </source>
</evidence>
<dbReference type="InterPro" id="IPR011611">
    <property type="entry name" value="PfkB_dom"/>
</dbReference>
<evidence type="ECO:0000256" key="4">
    <source>
        <dbReference type="ARBA" id="ARBA00022777"/>
    </source>
</evidence>
<evidence type="ECO:0000256" key="1">
    <source>
        <dbReference type="ARBA" id="ARBA00010688"/>
    </source>
</evidence>
<keyword evidence="2 6" id="KW-0808">Transferase</keyword>
<protein>
    <submittedName>
        <fullName evidence="8">1-phosphofructokinase family hexose kinase</fullName>
    </submittedName>
</protein>
<dbReference type="RefSeq" id="WP_311484411.1">
    <property type="nucleotide sequence ID" value="NZ_JAVRHP010000036.1"/>
</dbReference>
<dbReference type="PROSITE" id="PS00584">
    <property type="entry name" value="PFKB_KINASES_2"/>
    <property type="match status" value="1"/>
</dbReference>
<dbReference type="CDD" id="cd01164">
    <property type="entry name" value="FruK_PfkB_like"/>
    <property type="match status" value="1"/>
</dbReference>
<reference evidence="8 9" key="1">
    <citation type="submission" date="2023-09" db="EMBL/GenBank/DDBJ databases">
        <authorList>
            <person name="Rey-Velasco X."/>
        </authorList>
    </citation>
    <scope>NUCLEOTIDE SEQUENCE [LARGE SCALE GENOMIC DNA]</scope>
    <source>
        <strain evidence="8 9">F297</strain>
    </source>
</reference>
<evidence type="ECO:0000313" key="8">
    <source>
        <dbReference type="EMBL" id="MDT0650212.1"/>
    </source>
</evidence>
<gene>
    <name evidence="8" type="ORF">RM529_08660</name>
</gene>
<dbReference type="PROSITE" id="PS00583">
    <property type="entry name" value="PFKB_KINASES_1"/>
    <property type="match status" value="1"/>
</dbReference>
<feature type="domain" description="Carbohydrate kinase PfkB" evidence="7">
    <location>
        <begin position="13"/>
        <end position="293"/>
    </location>
</feature>